<dbReference type="RefSeq" id="WP_265506907.1">
    <property type="nucleotide sequence ID" value="NZ_JAOTBE010000020.1"/>
</dbReference>
<gene>
    <name evidence="3" type="ORF">ACFFIZ_18585</name>
</gene>
<accession>A0ABV6CNE6</accession>
<comment type="caution">
    <text evidence="3">The sequence shown here is derived from an EMBL/GenBank/DDBJ whole genome shotgun (WGS) entry which is preliminary data.</text>
</comment>
<reference evidence="3 4" key="1">
    <citation type="submission" date="2024-09" db="EMBL/GenBank/DDBJ databases">
        <authorList>
            <person name="Sun Q."/>
            <person name="Mori K."/>
        </authorList>
    </citation>
    <scope>NUCLEOTIDE SEQUENCE [LARGE SCALE GENOMIC DNA]</scope>
    <source>
        <strain evidence="3 4">CCM 7904</strain>
    </source>
</reference>
<keyword evidence="1" id="KW-0812">Transmembrane</keyword>
<protein>
    <submittedName>
        <fullName evidence="3">YrhK family protein</fullName>
    </submittedName>
</protein>
<feature type="transmembrane region" description="Helical" evidence="1">
    <location>
        <begin position="56"/>
        <end position="74"/>
    </location>
</feature>
<dbReference type="InterPro" id="IPR025424">
    <property type="entry name" value="YrhK_domain"/>
</dbReference>
<evidence type="ECO:0000313" key="3">
    <source>
        <dbReference type="EMBL" id="MFC0202255.1"/>
    </source>
</evidence>
<feature type="transmembrane region" description="Helical" evidence="1">
    <location>
        <begin position="28"/>
        <end position="50"/>
    </location>
</feature>
<evidence type="ECO:0000256" key="1">
    <source>
        <dbReference type="SAM" id="Phobius"/>
    </source>
</evidence>
<name>A0ABV6CNE6_9RHOB</name>
<keyword evidence="4" id="KW-1185">Reference proteome</keyword>
<evidence type="ECO:0000259" key="2">
    <source>
        <dbReference type="Pfam" id="PF14145"/>
    </source>
</evidence>
<dbReference type="EMBL" id="JBHLWQ010000183">
    <property type="protein sequence ID" value="MFC0202255.1"/>
    <property type="molecule type" value="Genomic_DNA"/>
</dbReference>
<dbReference type="Proteomes" id="UP001589795">
    <property type="component" value="Unassembled WGS sequence"/>
</dbReference>
<dbReference type="Pfam" id="PF14145">
    <property type="entry name" value="YrhK"/>
    <property type="match status" value="1"/>
</dbReference>
<keyword evidence="1" id="KW-1133">Transmembrane helix</keyword>
<evidence type="ECO:0000313" key="4">
    <source>
        <dbReference type="Proteomes" id="UP001589795"/>
    </source>
</evidence>
<feature type="domain" description="YrhK" evidence="2">
    <location>
        <begin position="25"/>
        <end position="79"/>
    </location>
</feature>
<proteinExistence type="predicted"/>
<sequence>MSFWSGIFRHHRRDANAATRRLYARVELAHTCVDFGAAVSFLIGSILFFFESLQTLATWLFTIGSVLFLMKPSLKLWREVQLYRMGQTKTLAERAE</sequence>
<keyword evidence="1" id="KW-0472">Membrane</keyword>
<organism evidence="3 4">
    <name type="scientific">Paracoccus rhizosphaerae</name>
    <dbReference type="NCBI Taxonomy" id="1133347"/>
    <lineage>
        <taxon>Bacteria</taxon>
        <taxon>Pseudomonadati</taxon>
        <taxon>Pseudomonadota</taxon>
        <taxon>Alphaproteobacteria</taxon>
        <taxon>Rhodobacterales</taxon>
        <taxon>Paracoccaceae</taxon>
        <taxon>Paracoccus</taxon>
    </lineage>
</organism>